<comment type="caution">
    <text evidence="1">The sequence shown here is derived from an EMBL/GenBank/DDBJ whole genome shotgun (WGS) entry which is preliminary data.</text>
</comment>
<evidence type="ECO:0000313" key="1">
    <source>
        <dbReference type="EMBL" id="KIX14008.1"/>
    </source>
</evidence>
<dbReference type="AlphaFoldDB" id="A0A0D2HUA4"/>
<gene>
    <name evidence="1" type="ORF">X474_13080</name>
</gene>
<dbReference type="InParanoid" id="A0A0D2HUA4"/>
<dbReference type="STRING" id="1429043.X474_13080"/>
<protein>
    <submittedName>
        <fullName evidence="1">Uncharacterized protein</fullName>
    </submittedName>
</protein>
<dbReference type="EMBL" id="AZAC01000014">
    <property type="protein sequence ID" value="KIX14008.1"/>
    <property type="molecule type" value="Genomic_DNA"/>
</dbReference>
<dbReference type="Proteomes" id="UP000032233">
    <property type="component" value="Unassembled WGS sequence"/>
</dbReference>
<name>A0A0D2HUA4_9BACT</name>
<reference evidence="1 2" key="1">
    <citation type="submission" date="2013-11" db="EMBL/GenBank/DDBJ databases">
        <title>Metagenomic analysis of a methanogenic consortium involved in long chain n-alkane degradation.</title>
        <authorList>
            <person name="Davidova I.A."/>
            <person name="Callaghan A.V."/>
            <person name="Wawrik B."/>
            <person name="Pruitt S."/>
            <person name="Marks C."/>
            <person name="Duncan K.E."/>
            <person name="Suflita J.M."/>
        </authorList>
    </citation>
    <scope>NUCLEOTIDE SEQUENCE [LARGE SCALE GENOMIC DNA]</scope>
    <source>
        <strain evidence="1 2">SPR</strain>
    </source>
</reference>
<accession>A0A0D2HUA4</accession>
<proteinExistence type="predicted"/>
<evidence type="ECO:0000313" key="2">
    <source>
        <dbReference type="Proteomes" id="UP000032233"/>
    </source>
</evidence>
<keyword evidence="2" id="KW-1185">Reference proteome</keyword>
<organism evidence="1 2">
    <name type="scientific">Dethiosulfatarculus sandiegensis</name>
    <dbReference type="NCBI Taxonomy" id="1429043"/>
    <lineage>
        <taxon>Bacteria</taxon>
        <taxon>Pseudomonadati</taxon>
        <taxon>Thermodesulfobacteriota</taxon>
        <taxon>Desulfarculia</taxon>
        <taxon>Desulfarculales</taxon>
        <taxon>Desulfarculaceae</taxon>
        <taxon>Dethiosulfatarculus</taxon>
    </lineage>
</organism>
<sequence length="165" mass="18260">MPVTKTWAFVYLTVMGALAVTIKKNLLLAGFLLLILCLSLGCGVTAKNQLTAPDVPRGKGIIFTVKDKPYLKVWQAAIRAMTSELNLTSVDKQKGELIGSRPRWDSGEGVGLFITPARDAESYIVEITSSRDDPMLKDWQVLISEKMQKILNRGYSGLKSKEDKK</sequence>